<organism evidence="3 4">
    <name type="scientific">Phlyctema vagabunda</name>
    <dbReference type="NCBI Taxonomy" id="108571"/>
    <lineage>
        <taxon>Eukaryota</taxon>
        <taxon>Fungi</taxon>
        <taxon>Dikarya</taxon>
        <taxon>Ascomycota</taxon>
        <taxon>Pezizomycotina</taxon>
        <taxon>Leotiomycetes</taxon>
        <taxon>Helotiales</taxon>
        <taxon>Dermateaceae</taxon>
        <taxon>Phlyctema</taxon>
    </lineage>
</organism>
<name>A0ABR4PUK2_9HELO</name>
<protein>
    <recommendedName>
        <fullName evidence="2">ASX DEUBAD domain-containing protein</fullName>
    </recommendedName>
</protein>
<accession>A0ABR4PUK2</accession>
<dbReference type="Pfam" id="PF13919">
    <property type="entry name" value="ASXH"/>
    <property type="match status" value="1"/>
</dbReference>
<evidence type="ECO:0000256" key="1">
    <source>
        <dbReference type="SAM" id="MobiDB-lite"/>
    </source>
</evidence>
<dbReference type="Proteomes" id="UP001629113">
    <property type="component" value="Unassembled WGS sequence"/>
</dbReference>
<reference evidence="3 4" key="1">
    <citation type="submission" date="2024-06" db="EMBL/GenBank/DDBJ databases">
        <title>Complete genome of Phlyctema vagabunda strain 19-DSS-EL-015.</title>
        <authorList>
            <person name="Fiorenzani C."/>
        </authorList>
    </citation>
    <scope>NUCLEOTIDE SEQUENCE [LARGE SCALE GENOMIC DNA]</scope>
    <source>
        <strain evidence="3 4">19-DSS-EL-015</strain>
    </source>
</reference>
<feature type="region of interest" description="Disordered" evidence="1">
    <location>
        <begin position="116"/>
        <end position="192"/>
    </location>
</feature>
<feature type="compositionally biased region" description="Polar residues" evidence="1">
    <location>
        <begin position="131"/>
        <end position="158"/>
    </location>
</feature>
<feature type="domain" description="ASX DEUBAD" evidence="2">
    <location>
        <begin position="66"/>
        <end position="119"/>
    </location>
</feature>
<gene>
    <name evidence="3" type="ORF">PVAG01_00515</name>
</gene>
<dbReference type="EMBL" id="JBFCZG010000001">
    <property type="protein sequence ID" value="KAL3427006.1"/>
    <property type="molecule type" value="Genomic_DNA"/>
</dbReference>
<comment type="caution">
    <text evidence="3">The sequence shown here is derived from an EMBL/GenBank/DDBJ whole genome shotgun (WGS) entry which is preliminary data.</text>
</comment>
<evidence type="ECO:0000313" key="4">
    <source>
        <dbReference type="Proteomes" id="UP001629113"/>
    </source>
</evidence>
<proteinExistence type="predicted"/>
<dbReference type="InterPro" id="IPR028020">
    <property type="entry name" value="ASX_DEUBAD_dom"/>
</dbReference>
<sequence length="192" mass="21736">MAKKRGARDINGRAKRAKYNIYDDPEAVMTNSKSPIFEQRISIKSIIQHPKAREILLAKGIDPTFVEQQGFPTSAARYQEDGRAGRFDEEWRRQAKFASKQRADGEFDQYLEEKYERDWYSGDDNDKEAQKTVNGTAPGTPTGQNLGEGQPNSRQQLISGEETKLNVEMSKPEPTPTESVDPPRDNMPCSTH</sequence>
<keyword evidence="4" id="KW-1185">Reference proteome</keyword>
<evidence type="ECO:0000259" key="2">
    <source>
        <dbReference type="Pfam" id="PF13919"/>
    </source>
</evidence>
<evidence type="ECO:0000313" key="3">
    <source>
        <dbReference type="EMBL" id="KAL3427006.1"/>
    </source>
</evidence>